<protein>
    <submittedName>
        <fullName evidence="1">EcsC family protein</fullName>
    </submittedName>
</protein>
<dbReference type="InterPro" id="IPR024787">
    <property type="entry name" value="EcsC"/>
</dbReference>
<proteinExistence type="predicted"/>
<sequence>MSDKKSGVIEKALEWGYEKAVSGGGVLGTAQELADEYLHSNGHNLKEAANSLIRWQNTKAATGGFVTNLGGLVTLPAAIPANMASSMYIQLRMIAGIAHMGGHNVLDDRVKTLCFVCMTGNSASSEVMKTAGVQIGTKFTASAIQKYITGEMIKTINKAVGFRLMTKAGTTGVLNLTKMVPLVGGVVGGAFDGVTTNIIGNTARKTFIPEG</sequence>
<name>A0ABT3QCC8_9PROT</name>
<reference evidence="1 2" key="1">
    <citation type="submission" date="2022-11" db="EMBL/GenBank/DDBJ databases">
        <title>Genome sequencing of Acetobacter type strain.</title>
        <authorList>
            <person name="Heo J."/>
            <person name="Lee D."/>
            <person name="Han B.-H."/>
            <person name="Hong S.-B."/>
            <person name="Kwon S.-W."/>
        </authorList>
    </citation>
    <scope>NUCLEOTIDE SEQUENCE [LARGE SCALE GENOMIC DNA]</scope>
    <source>
        <strain evidence="1 2">KACC 21253</strain>
    </source>
</reference>
<evidence type="ECO:0000313" key="2">
    <source>
        <dbReference type="Proteomes" id="UP001301152"/>
    </source>
</evidence>
<evidence type="ECO:0000313" key="1">
    <source>
        <dbReference type="EMBL" id="MCX2562947.1"/>
    </source>
</evidence>
<dbReference type="Proteomes" id="UP001301152">
    <property type="component" value="Unassembled WGS sequence"/>
</dbReference>
<dbReference type="RefSeq" id="WP_173559961.1">
    <property type="nucleotide sequence ID" value="NZ_JAPIUZ010000001.1"/>
</dbReference>
<dbReference type="EMBL" id="JAPIUZ010000001">
    <property type="protein sequence ID" value="MCX2562947.1"/>
    <property type="molecule type" value="Genomic_DNA"/>
</dbReference>
<accession>A0ABT3QCC8</accession>
<dbReference type="Pfam" id="PF12787">
    <property type="entry name" value="EcsC"/>
    <property type="match status" value="1"/>
</dbReference>
<comment type="caution">
    <text evidence="1">The sequence shown here is derived from an EMBL/GenBank/DDBJ whole genome shotgun (WGS) entry which is preliminary data.</text>
</comment>
<organism evidence="1 2">
    <name type="scientific">Acetobacter thailandicus</name>
    <dbReference type="NCBI Taxonomy" id="1502842"/>
    <lineage>
        <taxon>Bacteria</taxon>
        <taxon>Pseudomonadati</taxon>
        <taxon>Pseudomonadota</taxon>
        <taxon>Alphaproteobacteria</taxon>
        <taxon>Acetobacterales</taxon>
        <taxon>Acetobacteraceae</taxon>
        <taxon>Acetobacter</taxon>
    </lineage>
</organism>
<keyword evidence="2" id="KW-1185">Reference proteome</keyword>
<gene>
    <name evidence="1" type="ORF">OQ497_03035</name>
</gene>